<dbReference type="GO" id="GO:0008270">
    <property type="term" value="F:zinc ion binding"/>
    <property type="evidence" value="ECO:0007669"/>
    <property type="project" value="InterPro"/>
</dbReference>
<dbReference type="CDD" id="cd06583">
    <property type="entry name" value="PGRP"/>
    <property type="match status" value="1"/>
</dbReference>
<dbReference type="SUPFAM" id="SSF55846">
    <property type="entry name" value="N-acetylmuramoyl-L-alanine amidase-like"/>
    <property type="match status" value="1"/>
</dbReference>
<evidence type="ECO:0000313" key="5">
    <source>
        <dbReference type="EMBL" id="CAH1240246.1"/>
    </source>
</evidence>
<dbReference type="PANTHER" id="PTHR11022">
    <property type="entry name" value="PEPTIDOGLYCAN RECOGNITION PROTEIN"/>
    <property type="match status" value="1"/>
</dbReference>
<evidence type="ECO:0000259" key="4">
    <source>
        <dbReference type="SMART" id="SM00701"/>
    </source>
</evidence>
<dbReference type="Pfam" id="PF13649">
    <property type="entry name" value="Methyltransf_25"/>
    <property type="match status" value="1"/>
</dbReference>
<comment type="similarity">
    <text evidence="1">Belongs to the N-acetylmuramoyl-L-alanine amidase 2 family.</text>
</comment>
<feature type="chain" id="PRO_5035418764" evidence="2">
    <location>
        <begin position="18"/>
        <end position="509"/>
    </location>
</feature>
<dbReference type="InterPro" id="IPR029063">
    <property type="entry name" value="SAM-dependent_MTases_sf"/>
</dbReference>
<keyword evidence="6" id="KW-1185">Reference proteome</keyword>
<dbReference type="InterPro" id="IPR006619">
    <property type="entry name" value="PGRP_domain_met/bac"/>
</dbReference>
<dbReference type="Proteomes" id="UP000838412">
    <property type="component" value="Chromosome 11"/>
</dbReference>
<name>A0A8J9W8B3_BRALA</name>
<keyword evidence="2" id="KW-0732">Signal</keyword>
<dbReference type="PANTHER" id="PTHR11022:SF41">
    <property type="entry name" value="PEPTIDOGLYCAN-RECOGNITION PROTEIN LC-RELATED"/>
    <property type="match status" value="1"/>
</dbReference>
<dbReference type="SUPFAM" id="SSF53335">
    <property type="entry name" value="S-adenosyl-L-methionine-dependent methyltransferases"/>
    <property type="match status" value="1"/>
</dbReference>
<organism evidence="5 6">
    <name type="scientific">Branchiostoma lanceolatum</name>
    <name type="common">Common lancelet</name>
    <name type="synonym">Amphioxus lanceolatum</name>
    <dbReference type="NCBI Taxonomy" id="7740"/>
    <lineage>
        <taxon>Eukaryota</taxon>
        <taxon>Metazoa</taxon>
        <taxon>Chordata</taxon>
        <taxon>Cephalochordata</taxon>
        <taxon>Leptocardii</taxon>
        <taxon>Amphioxiformes</taxon>
        <taxon>Branchiostomatidae</taxon>
        <taxon>Branchiostoma</taxon>
    </lineage>
</organism>
<dbReference type="GO" id="GO:0008745">
    <property type="term" value="F:N-acetylmuramoyl-L-alanine amidase activity"/>
    <property type="evidence" value="ECO:0007669"/>
    <property type="project" value="InterPro"/>
</dbReference>
<dbReference type="Pfam" id="PF01510">
    <property type="entry name" value="Amidase_2"/>
    <property type="match status" value="1"/>
</dbReference>
<dbReference type="AlphaFoldDB" id="A0A8J9W8B3"/>
<dbReference type="EMBL" id="OV696696">
    <property type="protein sequence ID" value="CAH1240246.1"/>
    <property type="molecule type" value="Genomic_DNA"/>
</dbReference>
<evidence type="ECO:0000259" key="3">
    <source>
        <dbReference type="SMART" id="SM00644"/>
    </source>
</evidence>
<evidence type="ECO:0000313" key="6">
    <source>
        <dbReference type="Proteomes" id="UP000838412"/>
    </source>
</evidence>
<feature type="domain" description="N-acetylmuramoyl-L-alanine amidase" evidence="3">
    <location>
        <begin position="35"/>
        <end position="185"/>
    </location>
</feature>
<feature type="signal peptide" evidence="2">
    <location>
        <begin position="1"/>
        <end position="17"/>
    </location>
</feature>
<dbReference type="SMART" id="SM00644">
    <property type="entry name" value="Ami_2"/>
    <property type="match status" value="1"/>
</dbReference>
<dbReference type="OrthoDB" id="66144at2759"/>
<accession>A0A8J9W8B3</accession>
<feature type="domain" description="Peptidoglycan recognition protein family" evidence="4">
    <location>
        <begin position="24"/>
        <end position="175"/>
    </location>
</feature>
<dbReference type="FunFam" id="3.40.80.10:FF:000017">
    <property type="entry name" value="Uncharacterized protein"/>
    <property type="match status" value="1"/>
</dbReference>
<reference evidence="5" key="1">
    <citation type="submission" date="2022-01" db="EMBL/GenBank/DDBJ databases">
        <authorList>
            <person name="Braso-Vives M."/>
        </authorList>
    </citation>
    <scope>NUCLEOTIDE SEQUENCE</scope>
</reference>
<proteinExistence type="inferred from homology"/>
<gene>
    <name evidence="5" type="primary">PGLYRP2</name>
    <name evidence="5" type="ORF">BLAG_LOCUS4265</name>
</gene>
<sequence length="509" mass="56542">MKLLYLVLLLVPACVQGESDCNRLNMTSRADWGAEPPRARTPLTHPTTKVVIHHSDSYWRHLSNWGGYSDREEYMARVREIQQEHMGKGWDDIGYNFLIDGYGNVYVGRGWDNTGAHTPCCNSVSIGINFLGYFEDELPTRAALEAGKTLISCGNELEKIGPGWDFSLFCHSDLGAASGETDCPGAALCDYASRNFQYPWDVLQLVTVNEADWSHLGQVRTSAFLISPQLLLQEEPGNTHTTTRIRNKVTMDIENADQYAKNREGQQKVAVDLINRYITWQEGDVVLDVGCGTGEITKLMSQQPGVKSVVGIDLSLDFISFASENNAGANVSFHAADASDPAHFKPEWKGAFTKATCFTVLHWIQDKKTAFKNISSCLESGGELVINCLLESAAQIGQLDLPKWRGYLKDFTYSIYPWPNDDIGGMGRLLEEAGFEVLTCNGQPAPPKSFPTDPEGLKAVMRTMLPQLKYIPTDKQDDYLTDAYCAIAEMRKNFKEGDPEAVVAHARKV</sequence>
<dbReference type="Gene3D" id="3.40.50.150">
    <property type="entry name" value="Vaccinia Virus protein VP39"/>
    <property type="match status" value="1"/>
</dbReference>
<dbReference type="InterPro" id="IPR041698">
    <property type="entry name" value="Methyltransf_25"/>
</dbReference>
<dbReference type="InterPro" id="IPR015510">
    <property type="entry name" value="PGRP"/>
</dbReference>
<dbReference type="InterPro" id="IPR036505">
    <property type="entry name" value="Amidase/PGRP_sf"/>
</dbReference>
<protein>
    <submittedName>
        <fullName evidence="5">PGLYRP2 protein</fullName>
    </submittedName>
</protein>
<dbReference type="Gene3D" id="3.40.80.10">
    <property type="entry name" value="Peptidoglycan recognition protein-like"/>
    <property type="match status" value="1"/>
</dbReference>
<dbReference type="GO" id="GO:0009253">
    <property type="term" value="P:peptidoglycan catabolic process"/>
    <property type="evidence" value="ECO:0007669"/>
    <property type="project" value="InterPro"/>
</dbReference>
<evidence type="ECO:0000256" key="1">
    <source>
        <dbReference type="ARBA" id="ARBA00007553"/>
    </source>
</evidence>
<dbReference type="CDD" id="cd02440">
    <property type="entry name" value="AdoMet_MTases"/>
    <property type="match status" value="1"/>
</dbReference>
<dbReference type="SMART" id="SM00701">
    <property type="entry name" value="PGRP"/>
    <property type="match status" value="1"/>
</dbReference>
<evidence type="ECO:0000256" key="2">
    <source>
        <dbReference type="SAM" id="SignalP"/>
    </source>
</evidence>
<dbReference type="InterPro" id="IPR002502">
    <property type="entry name" value="Amidase_domain"/>
</dbReference>